<comment type="caution">
    <text evidence="2">The sequence shown here is derived from an EMBL/GenBank/DDBJ whole genome shotgun (WGS) entry which is preliminary data.</text>
</comment>
<dbReference type="RefSeq" id="WP_123324997.1">
    <property type="nucleotide sequence ID" value="NZ_JBHRSX010000034.1"/>
</dbReference>
<organism evidence="2 3">
    <name type="scientific">Alteromonas oceani</name>
    <dbReference type="NCBI Taxonomy" id="2071609"/>
    <lineage>
        <taxon>Bacteria</taxon>
        <taxon>Pseudomonadati</taxon>
        <taxon>Pseudomonadota</taxon>
        <taxon>Gammaproteobacteria</taxon>
        <taxon>Alteromonadales</taxon>
        <taxon>Alteromonadaceae</taxon>
        <taxon>Alteromonas/Salinimonas group</taxon>
        <taxon>Alteromonas</taxon>
    </lineage>
</organism>
<evidence type="ECO:0000313" key="2">
    <source>
        <dbReference type="EMBL" id="MFC3203100.1"/>
    </source>
</evidence>
<keyword evidence="1" id="KW-1133">Transmembrane helix</keyword>
<dbReference type="EMBL" id="JBHRSX010000034">
    <property type="protein sequence ID" value="MFC3203100.1"/>
    <property type="molecule type" value="Genomic_DNA"/>
</dbReference>
<evidence type="ECO:0000313" key="3">
    <source>
        <dbReference type="Proteomes" id="UP001595477"/>
    </source>
</evidence>
<reference evidence="3" key="1">
    <citation type="journal article" date="2019" name="Int. J. Syst. Evol. Microbiol.">
        <title>The Global Catalogue of Microorganisms (GCM) 10K type strain sequencing project: providing services to taxonomists for standard genome sequencing and annotation.</title>
        <authorList>
            <consortium name="The Broad Institute Genomics Platform"/>
            <consortium name="The Broad Institute Genome Sequencing Center for Infectious Disease"/>
            <person name="Wu L."/>
            <person name="Ma J."/>
        </authorList>
    </citation>
    <scope>NUCLEOTIDE SEQUENCE [LARGE SCALE GENOMIC DNA]</scope>
    <source>
        <strain evidence="3">KCTC 52449</strain>
    </source>
</reference>
<keyword evidence="1" id="KW-0812">Transmembrane</keyword>
<accession>A0ABV7JYA6</accession>
<feature type="transmembrane region" description="Helical" evidence="1">
    <location>
        <begin position="100"/>
        <end position="119"/>
    </location>
</feature>
<proteinExistence type="predicted"/>
<dbReference type="Proteomes" id="UP001595477">
    <property type="component" value="Unassembled WGS sequence"/>
</dbReference>
<gene>
    <name evidence="2" type="ORF">ACFOEW_14885</name>
</gene>
<sequence length="138" mass="15482">MFELNEIFNMSMQDEALLWTCPFIAGVASLIRGWTSEIDLLKPPVYESVSNSTIEEKRKQTKESRRQRGYWVMGMWLAGTGIGFGIAFLFLGAIQPTASAAGRLWFLSLVLGYSTPLVLRNIDKKVEKALQKYNGPSS</sequence>
<keyword evidence="3" id="KW-1185">Reference proteome</keyword>
<name>A0ABV7JYA6_9ALTE</name>
<evidence type="ECO:0000256" key="1">
    <source>
        <dbReference type="SAM" id="Phobius"/>
    </source>
</evidence>
<keyword evidence="1" id="KW-0472">Membrane</keyword>
<protein>
    <submittedName>
        <fullName evidence="2">Uncharacterized protein</fullName>
    </submittedName>
</protein>
<feature type="transmembrane region" description="Helical" evidence="1">
    <location>
        <begin position="69"/>
        <end position="94"/>
    </location>
</feature>